<dbReference type="AlphaFoldDB" id="W8SSZ8"/>
<evidence type="ECO:0000313" key="2">
    <source>
        <dbReference type="Proteomes" id="UP000019593"/>
    </source>
</evidence>
<dbReference type="HOGENOM" id="CLU_696143_0_0_5"/>
<proteinExistence type="predicted"/>
<dbReference type="KEGG" id="red:roselon_03392"/>
<keyword evidence="2" id="KW-1185">Reference proteome</keyword>
<name>W8SSZ8_9RHOB</name>
<dbReference type="PATRIC" id="fig|1294273.3.peg.3350"/>
<dbReference type="RefSeq" id="WP_025313272.1">
    <property type="nucleotide sequence ID" value="NZ_CP004372.1"/>
</dbReference>
<accession>W8SSZ8</accession>
<gene>
    <name evidence="1" type="ORF">roselon_03392</name>
</gene>
<protein>
    <submittedName>
        <fullName evidence="1">Uncharacterized protein</fullName>
    </submittedName>
</protein>
<dbReference type="Proteomes" id="UP000019593">
    <property type="component" value="Chromosome"/>
</dbReference>
<evidence type="ECO:0000313" key="1">
    <source>
        <dbReference type="EMBL" id="AHM05650.1"/>
    </source>
</evidence>
<reference evidence="1 2" key="1">
    <citation type="submission" date="2013-03" db="EMBL/GenBank/DDBJ databases">
        <authorList>
            <person name="Fiebig A."/>
            <person name="Goeker M."/>
            <person name="Klenk H.-P.P."/>
        </authorList>
    </citation>
    <scope>NUCLEOTIDE SEQUENCE [LARGE SCALE GENOMIC DNA]</scope>
    <source>
        <strain evidence="2">DSM 19469</strain>
    </source>
</reference>
<organism evidence="1 2">
    <name type="scientific">Roseicyclus elongatus DSM 19469</name>
    <dbReference type="NCBI Taxonomy" id="1294273"/>
    <lineage>
        <taxon>Bacteria</taxon>
        <taxon>Pseudomonadati</taxon>
        <taxon>Pseudomonadota</taxon>
        <taxon>Alphaproteobacteria</taxon>
        <taxon>Rhodobacterales</taxon>
        <taxon>Roseobacteraceae</taxon>
        <taxon>Roseicyclus</taxon>
    </lineage>
</organism>
<dbReference type="EMBL" id="CP004372">
    <property type="protein sequence ID" value="AHM05650.1"/>
    <property type="molecule type" value="Genomic_DNA"/>
</dbReference>
<dbReference type="STRING" id="1294273.roselon_03392"/>
<sequence>MRDSQQLPESVTLPMPFSVFIHPNPDSSRGAAITGHGAITLGFGPAREDGEIDVRIEDIQLSLNPCSIPFDLDGDGQLECIELPYLRIGPEFFDLEASHGRFNPDTGAFSLTTVVQFDDAILGEAARAPGQKLRIDVVEHGYLHLETGRFDTKANPVSIEDGPLKGLTIFNCEGEVTQSRCFASLDFGARVISPHMPTKTSVLGAENKIVKARDSAVRLVWEGKPAQQVEVRPGVGKRYHTDYQDFPDVTKGLRTIDATDTFAARTVDLGECVPAEKTVDIIVVGRGEVLNQSVPFDDFYKSWYVVLPPDVYDPALMIGEIMIDGTRPGSVTHQRWHLYHIGIGTSGSSGTTFSSFNDWRPTGAAQTLPGTYRFTPAGTFPTSDYQKTLFFQLKVL</sequence>